<evidence type="ECO:0000256" key="1">
    <source>
        <dbReference type="ARBA" id="ARBA00010716"/>
    </source>
</evidence>
<feature type="binding site" evidence="11">
    <location>
        <position position="145"/>
    </location>
    <ligand>
        <name>substrate</name>
    </ligand>
</feature>
<evidence type="ECO:0000256" key="7">
    <source>
        <dbReference type="ARBA" id="ARBA00047647"/>
    </source>
</evidence>
<dbReference type="SUPFAM" id="SSF51556">
    <property type="entry name" value="Metallo-dependent hydrolases"/>
    <property type="match status" value="1"/>
</dbReference>
<feature type="binding site" evidence="12">
    <location>
        <position position="134"/>
    </location>
    <ligand>
        <name>Zn(2+)</name>
        <dbReference type="ChEBI" id="CHEBI:29105"/>
    </ligand>
</feature>
<dbReference type="AlphaFoldDB" id="A0A0U4WKU4"/>
<dbReference type="OrthoDB" id="9776488at2"/>
<dbReference type="InterPro" id="IPR011059">
    <property type="entry name" value="Metal-dep_hydrolase_composite"/>
</dbReference>
<feature type="binding site" evidence="12">
    <location>
        <position position="200"/>
    </location>
    <ligand>
        <name>Zn(2+)</name>
        <dbReference type="ChEBI" id="CHEBI:29105"/>
    </ligand>
</feature>
<evidence type="ECO:0000256" key="6">
    <source>
        <dbReference type="ARBA" id="ARBA00023277"/>
    </source>
</evidence>
<feature type="active site" description="Proton donor/acceptor" evidence="10">
    <location>
        <position position="279"/>
    </location>
</feature>
<gene>
    <name evidence="14" type="primary">nagA</name>
    <name evidence="14" type="ORF">CB4_03261</name>
</gene>
<evidence type="ECO:0000256" key="8">
    <source>
        <dbReference type="ARBA" id="ARBA00060590"/>
    </source>
</evidence>
<accession>A0A0U4WKU4</accession>
<dbReference type="Proteomes" id="UP000217696">
    <property type="component" value="Chromosome"/>
</dbReference>
<dbReference type="InterPro" id="IPR006680">
    <property type="entry name" value="Amidohydro-rel"/>
</dbReference>
<evidence type="ECO:0000256" key="11">
    <source>
        <dbReference type="PIRSR" id="PIRSR038994-2"/>
    </source>
</evidence>
<sequence length="389" mass="42024">MGMKMFRNITVYTGTEQIENGTVTIEGERIQEVRKEETINVAADVFLFPQGYKLVPGFIDVHIHGAAGADVMDENLAALQTIASALPAEGTTSFLATTMTQEAKKIERALMNVREYRRTYMNPGQAEVLGVHLEGPFLSPQRAGAQPTRHMCHPDREQFQKWQEAADGAIRLVTMAPELPDALAFIRYLCESGVTVSVGHSDATSAQVKAAADAGATHATHLFNAMRGLHHREPGVAGAVLLDERIAAELIADGIHIVPEMVQLAWRMKGAEKLLLVTDAMRAKCLGSGTYELGGQQVNVQDGQAILADGTLAGSILRMGEAFANVQAFTGCTLADAVRMAAVNPAKQIGVFDRKGSIEPGKDADLVVLNERDEVVLTMCRGEVAYEFH</sequence>
<keyword evidence="5 9" id="KW-0378">Hydrolase</keyword>
<feature type="binding site" evidence="11">
    <location>
        <position position="256"/>
    </location>
    <ligand>
        <name>substrate</name>
    </ligand>
</feature>
<dbReference type="InterPro" id="IPR032466">
    <property type="entry name" value="Metal_Hydrolase"/>
</dbReference>
<dbReference type="PANTHER" id="PTHR11113:SF14">
    <property type="entry name" value="N-ACETYLGLUCOSAMINE-6-PHOSPHATE DEACETYLASE"/>
    <property type="match status" value="1"/>
</dbReference>
<keyword evidence="4 12" id="KW-0479">Metal-binding</keyword>
<evidence type="ECO:0000256" key="5">
    <source>
        <dbReference type="ARBA" id="ARBA00022801"/>
    </source>
</evidence>
<dbReference type="FunFam" id="3.20.20.140:FF:000004">
    <property type="entry name" value="N-acetylglucosamine-6-phosphate deacetylase"/>
    <property type="match status" value="1"/>
</dbReference>
<dbReference type="Gene3D" id="3.20.20.140">
    <property type="entry name" value="Metal-dependent hydrolases"/>
    <property type="match status" value="1"/>
</dbReference>
<keyword evidence="6 9" id="KW-0119">Carbohydrate metabolism</keyword>
<evidence type="ECO:0000313" key="15">
    <source>
        <dbReference type="Proteomes" id="UP000217696"/>
    </source>
</evidence>
<dbReference type="EMBL" id="AP017312">
    <property type="protein sequence ID" value="BAU29083.1"/>
    <property type="molecule type" value="Genomic_DNA"/>
</dbReference>
<name>A0A0U4WKU4_9BACL</name>
<reference evidence="14 15" key="1">
    <citation type="submission" date="2015-12" db="EMBL/GenBank/DDBJ databases">
        <title>Genome sequence of Aneurinibacillus soli.</title>
        <authorList>
            <person name="Lee J.S."/>
            <person name="Lee K.C."/>
            <person name="Kim K.K."/>
            <person name="Lee B.W."/>
        </authorList>
    </citation>
    <scope>NUCLEOTIDE SEQUENCE [LARGE SCALE GENOMIC DNA]</scope>
    <source>
        <strain evidence="14 15">CB4</strain>
    </source>
</reference>
<feature type="binding site" evidence="11">
    <location>
        <begin position="312"/>
        <end position="314"/>
    </location>
    <ligand>
        <name>substrate</name>
    </ligand>
</feature>
<evidence type="ECO:0000256" key="3">
    <source>
        <dbReference type="ARBA" id="ARBA00018029"/>
    </source>
</evidence>
<evidence type="ECO:0000259" key="13">
    <source>
        <dbReference type="Pfam" id="PF01979"/>
    </source>
</evidence>
<evidence type="ECO:0000256" key="4">
    <source>
        <dbReference type="ARBA" id="ARBA00022723"/>
    </source>
</evidence>
<dbReference type="Pfam" id="PF01979">
    <property type="entry name" value="Amidohydro_1"/>
    <property type="match status" value="1"/>
</dbReference>
<dbReference type="KEGG" id="asoc:CB4_03261"/>
<evidence type="ECO:0000256" key="12">
    <source>
        <dbReference type="PIRSR" id="PIRSR038994-3"/>
    </source>
</evidence>
<dbReference type="RefSeq" id="WP_096466791.1">
    <property type="nucleotide sequence ID" value="NZ_AP017312.1"/>
</dbReference>
<organism evidence="14 15">
    <name type="scientific">Aneurinibacillus soli</name>
    <dbReference type="NCBI Taxonomy" id="1500254"/>
    <lineage>
        <taxon>Bacteria</taxon>
        <taxon>Bacillati</taxon>
        <taxon>Bacillota</taxon>
        <taxon>Bacilli</taxon>
        <taxon>Bacillales</taxon>
        <taxon>Paenibacillaceae</taxon>
        <taxon>Aneurinibacillus group</taxon>
        <taxon>Aneurinibacillus</taxon>
    </lineage>
</organism>
<dbReference type="PANTHER" id="PTHR11113">
    <property type="entry name" value="N-ACETYLGLUCOSAMINE-6-PHOSPHATE DEACETYLASE"/>
    <property type="match status" value="1"/>
</dbReference>
<dbReference type="GO" id="GO:0046872">
    <property type="term" value="F:metal ion binding"/>
    <property type="evidence" value="ECO:0007669"/>
    <property type="project" value="UniProtKB-KW"/>
</dbReference>
<protein>
    <recommendedName>
        <fullName evidence="3">N-acetylglucosamine-6-phosphate deacetylase</fullName>
        <ecNumber evidence="2">3.5.1.25</ecNumber>
    </recommendedName>
</protein>
<evidence type="ECO:0000256" key="10">
    <source>
        <dbReference type="PIRSR" id="PIRSR038994-1"/>
    </source>
</evidence>
<comment type="catalytic activity">
    <reaction evidence="7">
        <text>N-acetyl-D-glucosamine 6-phosphate + H2O = D-glucosamine 6-phosphate + acetate</text>
        <dbReference type="Rhea" id="RHEA:22936"/>
        <dbReference type="ChEBI" id="CHEBI:15377"/>
        <dbReference type="ChEBI" id="CHEBI:30089"/>
        <dbReference type="ChEBI" id="CHEBI:57513"/>
        <dbReference type="ChEBI" id="CHEBI:58725"/>
        <dbReference type="EC" id="3.5.1.25"/>
    </reaction>
</comment>
<dbReference type="GO" id="GO:0006046">
    <property type="term" value="P:N-acetylglucosamine catabolic process"/>
    <property type="evidence" value="ECO:0007669"/>
    <property type="project" value="TreeGrafter"/>
</dbReference>
<dbReference type="InterPro" id="IPR003764">
    <property type="entry name" value="GlcNAc_6-P_deAcase"/>
</dbReference>
<proteinExistence type="inferred from homology"/>
<dbReference type="PIRSF" id="PIRSF038994">
    <property type="entry name" value="NagA"/>
    <property type="match status" value="1"/>
</dbReference>
<feature type="domain" description="Amidohydrolase-related" evidence="13">
    <location>
        <begin position="54"/>
        <end position="384"/>
    </location>
</feature>
<dbReference type="Gene3D" id="2.30.40.10">
    <property type="entry name" value="Urease, subunit C, domain 1"/>
    <property type="match status" value="1"/>
</dbReference>
<feature type="binding site" evidence="12">
    <location>
        <position position="221"/>
    </location>
    <ligand>
        <name>Zn(2+)</name>
        <dbReference type="ChEBI" id="CHEBI:29105"/>
    </ligand>
</feature>
<dbReference type="NCBIfam" id="TIGR00221">
    <property type="entry name" value="nagA"/>
    <property type="match status" value="1"/>
</dbReference>
<evidence type="ECO:0000256" key="9">
    <source>
        <dbReference type="PIRNR" id="PIRNR038994"/>
    </source>
</evidence>
<feature type="binding site" evidence="11">
    <location>
        <begin position="224"/>
        <end position="225"/>
    </location>
    <ligand>
        <name>substrate</name>
    </ligand>
</feature>
<dbReference type="CDD" id="cd00854">
    <property type="entry name" value="NagA"/>
    <property type="match status" value="1"/>
</dbReference>
<comment type="similarity">
    <text evidence="1 9">Belongs to the metallo-dependent hydrolases superfamily. NagA family.</text>
</comment>
<comment type="pathway">
    <text evidence="8">Amino-sugar metabolism; N-acetylneuraminate degradation; D-fructose 6-phosphate from N-acetylneuraminate: step 4/5.</text>
</comment>
<evidence type="ECO:0000313" key="14">
    <source>
        <dbReference type="EMBL" id="BAU29083.1"/>
    </source>
</evidence>
<feature type="binding site" evidence="11">
    <location>
        <position position="232"/>
    </location>
    <ligand>
        <name>substrate</name>
    </ligand>
</feature>
<evidence type="ECO:0000256" key="2">
    <source>
        <dbReference type="ARBA" id="ARBA00011899"/>
    </source>
</evidence>
<keyword evidence="15" id="KW-1185">Reference proteome</keyword>
<comment type="cofactor">
    <cofactor evidence="12">
        <name>a divalent metal cation</name>
        <dbReference type="ChEBI" id="CHEBI:60240"/>
    </cofactor>
    <text evidence="12">Binds 1 divalent metal cation per subunit.</text>
</comment>
<dbReference type="SUPFAM" id="SSF51338">
    <property type="entry name" value="Composite domain of metallo-dependent hydrolases"/>
    <property type="match status" value="1"/>
</dbReference>
<dbReference type="GO" id="GO:0008448">
    <property type="term" value="F:N-acetylglucosamine-6-phosphate deacetylase activity"/>
    <property type="evidence" value="ECO:0007669"/>
    <property type="project" value="UniProtKB-EC"/>
</dbReference>
<dbReference type="EC" id="3.5.1.25" evidence="2"/>